<keyword evidence="1" id="KW-1133">Transmembrane helix</keyword>
<comment type="caution">
    <text evidence="2">The sequence shown here is derived from an EMBL/GenBank/DDBJ whole genome shotgun (WGS) entry which is preliminary data.</text>
</comment>
<protein>
    <submittedName>
        <fullName evidence="2">Uncharacterized protein</fullName>
    </submittedName>
</protein>
<dbReference type="EMBL" id="PEZK01000020">
    <property type="protein sequence ID" value="PIU02237.1"/>
    <property type="molecule type" value="Genomic_DNA"/>
</dbReference>
<evidence type="ECO:0000313" key="2">
    <source>
        <dbReference type="EMBL" id="PIU02237.1"/>
    </source>
</evidence>
<gene>
    <name evidence="2" type="ORF">COT66_01210</name>
</gene>
<organism evidence="2 3">
    <name type="scientific">Candidatus Shapirobacteria bacterium CG09_land_8_20_14_0_10_49_15</name>
    <dbReference type="NCBI Taxonomy" id="1974482"/>
    <lineage>
        <taxon>Bacteria</taxon>
        <taxon>Candidatus Shapironibacteriota</taxon>
    </lineage>
</organism>
<feature type="transmembrane region" description="Helical" evidence="1">
    <location>
        <begin position="6"/>
        <end position="24"/>
    </location>
</feature>
<sequence length="250" mass="27224">MKETWWVFVLIFVVILAIGGFWLVQAKKRAGANATPTPTPEGVLLETALEDRPYVSLVPRADGRELKLTISRIKNAQTIEYELVYLSAGLSRGVIGNVKLAADQTTISRDLLLGSCSKNVCKYDEDVTEGTLTLRFRSPEGVRKFTADFNFQQGDNLLTSKDGQFQLEANLPASTYCLTMETIGLPADFEETPASPIYGVFSAGSQAIKAKVSITTDQPTAVYQWTRTGGWQALTGAVSQLATFVAIASE</sequence>
<evidence type="ECO:0000256" key="1">
    <source>
        <dbReference type="SAM" id="Phobius"/>
    </source>
</evidence>
<keyword evidence="1" id="KW-0472">Membrane</keyword>
<accession>A0A2M6XAZ0</accession>
<reference evidence="3" key="1">
    <citation type="submission" date="2017-09" db="EMBL/GenBank/DDBJ databases">
        <title>Depth-based differentiation of microbial function through sediment-hosted aquifers and enrichment of novel symbionts in the deep terrestrial subsurface.</title>
        <authorList>
            <person name="Probst A.J."/>
            <person name="Ladd B."/>
            <person name="Jarett J.K."/>
            <person name="Geller-Mcgrath D.E."/>
            <person name="Sieber C.M.K."/>
            <person name="Emerson J.B."/>
            <person name="Anantharaman K."/>
            <person name="Thomas B.C."/>
            <person name="Malmstrom R."/>
            <person name="Stieglmeier M."/>
            <person name="Klingl A."/>
            <person name="Woyke T."/>
            <person name="Ryan C.M."/>
            <person name="Banfield J.F."/>
        </authorList>
    </citation>
    <scope>NUCLEOTIDE SEQUENCE [LARGE SCALE GENOMIC DNA]</scope>
</reference>
<evidence type="ECO:0000313" key="3">
    <source>
        <dbReference type="Proteomes" id="UP000231214"/>
    </source>
</evidence>
<dbReference type="AlphaFoldDB" id="A0A2M6XAZ0"/>
<name>A0A2M6XAZ0_9BACT</name>
<dbReference type="Proteomes" id="UP000231214">
    <property type="component" value="Unassembled WGS sequence"/>
</dbReference>
<proteinExistence type="predicted"/>
<keyword evidence="1" id="KW-0812">Transmembrane</keyword>